<dbReference type="Proteomes" id="UP000784294">
    <property type="component" value="Unassembled WGS sequence"/>
</dbReference>
<evidence type="ECO:0000313" key="2">
    <source>
        <dbReference type="Proteomes" id="UP000784294"/>
    </source>
</evidence>
<name>A0A448WVL4_9PLAT</name>
<evidence type="ECO:0000313" key="1">
    <source>
        <dbReference type="EMBL" id="VEL21274.1"/>
    </source>
</evidence>
<proteinExistence type="predicted"/>
<comment type="caution">
    <text evidence="1">The sequence shown here is derived from an EMBL/GenBank/DDBJ whole genome shotgun (WGS) entry which is preliminary data.</text>
</comment>
<accession>A0A448WVL4</accession>
<dbReference type="EMBL" id="CAAALY010050476">
    <property type="protein sequence ID" value="VEL21274.1"/>
    <property type="molecule type" value="Genomic_DNA"/>
</dbReference>
<sequence>MYPAIFLPKGIKSLPLRRHRTLKNSFFSRNGGNVSYLLQLVLDGYFMPILRDGCVDNGRLLLILKDHLSHYLNCNRTELKKQQKRCPSDTHQMSPA</sequence>
<reference evidence="1" key="1">
    <citation type="submission" date="2018-11" db="EMBL/GenBank/DDBJ databases">
        <authorList>
            <consortium name="Pathogen Informatics"/>
        </authorList>
    </citation>
    <scope>NUCLEOTIDE SEQUENCE</scope>
</reference>
<gene>
    <name evidence="1" type="ORF">PXEA_LOCUS14714</name>
</gene>
<dbReference type="AlphaFoldDB" id="A0A448WVL4"/>
<protein>
    <submittedName>
        <fullName evidence="1">Uncharacterized protein</fullName>
    </submittedName>
</protein>
<keyword evidence="2" id="KW-1185">Reference proteome</keyword>
<organism evidence="1 2">
    <name type="scientific">Protopolystoma xenopodis</name>
    <dbReference type="NCBI Taxonomy" id="117903"/>
    <lineage>
        <taxon>Eukaryota</taxon>
        <taxon>Metazoa</taxon>
        <taxon>Spiralia</taxon>
        <taxon>Lophotrochozoa</taxon>
        <taxon>Platyhelminthes</taxon>
        <taxon>Monogenea</taxon>
        <taxon>Polyopisthocotylea</taxon>
        <taxon>Polystomatidea</taxon>
        <taxon>Polystomatidae</taxon>
        <taxon>Protopolystoma</taxon>
    </lineage>
</organism>